<dbReference type="AlphaFoldDB" id="A0A975D6N1"/>
<accession>A0A975D6N1</accession>
<evidence type="ECO:0000256" key="2">
    <source>
        <dbReference type="ARBA" id="ARBA00009387"/>
    </source>
</evidence>
<name>A0A975D6N1_9SPHN</name>
<dbReference type="GO" id="GO:0004553">
    <property type="term" value="F:hydrolase activity, hydrolyzing O-glycosyl compounds"/>
    <property type="evidence" value="ECO:0007669"/>
    <property type="project" value="InterPro"/>
</dbReference>
<organism evidence="6 7">
    <name type="scientific">Rhizorhabdus wittichii</name>
    <dbReference type="NCBI Taxonomy" id="160791"/>
    <lineage>
        <taxon>Bacteria</taxon>
        <taxon>Pseudomonadati</taxon>
        <taxon>Pseudomonadota</taxon>
        <taxon>Alphaproteobacteria</taxon>
        <taxon>Sphingomonadales</taxon>
        <taxon>Sphingomonadaceae</taxon>
        <taxon>Rhizorhabdus</taxon>
    </lineage>
</organism>
<evidence type="ECO:0000256" key="1">
    <source>
        <dbReference type="ARBA" id="ARBA00007734"/>
    </source>
</evidence>
<dbReference type="Gene3D" id="1.10.530.10">
    <property type="match status" value="1"/>
</dbReference>
<evidence type="ECO:0000256" key="3">
    <source>
        <dbReference type="ARBA" id="ARBA00022729"/>
    </source>
</evidence>
<evidence type="ECO:0000313" key="7">
    <source>
        <dbReference type="Proteomes" id="UP000664914"/>
    </source>
</evidence>
<sequence>MMRRYLLAGAIALAPFTAAAAQNAVAVPAAAVGLAAAAQPLPIVSGLTADQRTAYRTIFAAIRSGDWSAAQAGIDAIPTGPLSNVAEAELILAKGSPRISDDQLIQLVATAPDLPQAAQLAGLASRRGLTTAALPVTRDLVRYAGPSKRQSARSLRSDRAAAALAQVATPLLRDDRPSEAEALVVDRLGQLSAEAQTEWLQHVSWAYYLSGDDASARRVADQARPGAGDWAVQASWVSGLAAWRQHDCQSAGTAFEEVAGRARDPEMTAAGLYWASRADMACGHPERIEPRLRSAARMKESFYGLIAQAALGIADESGASMKLTANDWASIGAIANVRRATALAEIGETGLAEEMLRHQAKIGLSRDHESLIHLAARLDLPAAQIWLAQNGPSGAQLSAAARYPMPAWTPASGWQVDKALVFAHALQESRFKTDAVSSAGARGVMQLMPATAQMVARHLGRTVDPASLFQPATSIDLGQAYLRELADNSGTGGLLPKVIAAYNAGPGSVANWNARGRSLDDPLLFIESIPFAETRAYVAVVLRNYWMYQRHSGAKAASLTAISQGLWPRFPGMPGRDAVRLTALGATAAAD</sequence>
<feature type="signal peptide" evidence="4">
    <location>
        <begin position="1"/>
        <end position="20"/>
    </location>
</feature>
<feature type="domain" description="Transglycosylase SLT" evidence="5">
    <location>
        <begin position="412"/>
        <end position="520"/>
    </location>
</feature>
<keyword evidence="3 4" id="KW-0732">Signal</keyword>
<evidence type="ECO:0000256" key="4">
    <source>
        <dbReference type="SAM" id="SignalP"/>
    </source>
</evidence>
<dbReference type="PANTHER" id="PTHR37423">
    <property type="entry name" value="SOLUBLE LYTIC MUREIN TRANSGLYCOSYLASE-RELATED"/>
    <property type="match status" value="1"/>
</dbReference>
<comment type="similarity">
    <text evidence="2">Belongs to the virb1 family.</text>
</comment>
<proteinExistence type="inferred from homology"/>
<dbReference type="PANTHER" id="PTHR37423:SF2">
    <property type="entry name" value="MEMBRANE-BOUND LYTIC MUREIN TRANSGLYCOSYLASE C"/>
    <property type="match status" value="1"/>
</dbReference>
<dbReference type="SUPFAM" id="SSF53955">
    <property type="entry name" value="Lysozyme-like"/>
    <property type="match status" value="1"/>
</dbReference>
<dbReference type="InterPro" id="IPR008939">
    <property type="entry name" value="Lytic_TGlycosylase_superhlx_U"/>
</dbReference>
<protein>
    <submittedName>
        <fullName evidence="6">Lytic transglycosylase domain-containing protein</fullName>
    </submittedName>
</protein>
<evidence type="ECO:0000313" key="6">
    <source>
        <dbReference type="EMBL" id="QTH24020.1"/>
    </source>
</evidence>
<dbReference type="GO" id="GO:0042597">
    <property type="term" value="C:periplasmic space"/>
    <property type="evidence" value="ECO:0007669"/>
    <property type="project" value="InterPro"/>
</dbReference>
<dbReference type="Proteomes" id="UP000664914">
    <property type="component" value="Chromosome"/>
</dbReference>
<dbReference type="InterPro" id="IPR008258">
    <property type="entry name" value="Transglycosylase_SLT_dom_1"/>
</dbReference>
<comment type="similarity">
    <text evidence="1">Belongs to the transglycosylase Slt family.</text>
</comment>
<dbReference type="Pfam" id="PF01464">
    <property type="entry name" value="SLT"/>
    <property type="match status" value="1"/>
</dbReference>
<dbReference type="EMBL" id="CP059319">
    <property type="protein sequence ID" value="QTH24020.1"/>
    <property type="molecule type" value="Genomic_DNA"/>
</dbReference>
<dbReference type="InterPro" id="IPR023346">
    <property type="entry name" value="Lysozyme-like_dom_sf"/>
</dbReference>
<evidence type="ECO:0000259" key="5">
    <source>
        <dbReference type="Pfam" id="PF01464"/>
    </source>
</evidence>
<dbReference type="CDD" id="cd13401">
    <property type="entry name" value="Slt70-like"/>
    <property type="match status" value="1"/>
</dbReference>
<reference evidence="6" key="2">
    <citation type="submission" date="2021-04" db="EMBL/GenBank/DDBJ databases">
        <title>Isolation and genomic analysis of the ibuprofen-degrading bacterium Sphingomonas strain MPO218.</title>
        <authorList>
            <person name="Aulestia M."/>
            <person name="Flores A."/>
            <person name="Mangas E.L."/>
            <person name="Perez-Pulido A.J."/>
            <person name="Santero E."/>
            <person name="Camacho E.M."/>
        </authorList>
    </citation>
    <scope>NUCLEOTIDE SEQUENCE</scope>
    <source>
        <strain evidence="6">MPO218</strain>
    </source>
</reference>
<gene>
    <name evidence="6" type="ORF">HRJ34_11210</name>
</gene>
<dbReference type="SUPFAM" id="SSF48435">
    <property type="entry name" value="Bacterial muramidases"/>
    <property type="match status" value="1"/>
</dbReference>
<dbReference type="Gene3D" id="1.25.20.10">
    <property type="entry name" value="Bacterial muramidases"/>
    <property type="match status" value="2"/>
</dbReference>
<reference evidence="6" key="1">
    <citation type="submission" date="2020-07" db="EMBL/GenBank/DDBJ databases">
        <authorList>
            <person name="Camacho E."/>
        </authorList>
    </citation>
    <scope>NUCLEOTIDE SEQUENCE</scope>
    <source>
        <strain evidence="6">MPO218</strain>
    </source>
</reference>
<feature type="chain" id="PRO_5037629798" evidence="4">
    <location>
        <begin position="21"/>
        <end position="591"/>
    </location>
</feature>